<dbReference type="OrthoDB" id="527295at2"/>
<keyword evidence="7" id="KW-1185">Reference proteome</keyword>
<protein>
    <submittedName>
        <fullName evidence="6">RNA polymerase sigma factor, sigma-70 family</fullName>
    </submittedName>
</protein>
<dbReference type="SUPFAM" id="SSF88946">
    <property type="entry name" value="Sigma2 domain of RNA polymerase sigma factors"/>
    <property type="match status" value="1"/>
</dbReference>
<dbReference type="Pfam" id="PF08281">
    <property type="entry name" value="Sigma70_r4_2"/>
    <property type="match status" value="1"/>
</dbReference>
<dbReference type="AlphaFoldDB" id="K9XSR5"/>
<name>K9XSR5_STAC7</name>
<dbReference type="KEGG" id="scs:Sta7437_2094"/>
<dbReference type="NCBIfam" id="TIGR02937">
    <property type="entry name" value="sigma70-ECF"/>
    <property type="match status" value="1"/>
</dbReference>
<keyword evidence="4" id="KW-0804">Transcription</keyword>
<dbReference type="PATRIC" id="fig|111780.3.peg.2186"/>
<evidence type="ECO:0000256" key="1">
    <source>
        <dbReference type="ARBA" id="ARBA00023015"/>
    </source>
</evidence>
<dbReference type="PANTHER" id="PTHR30385:SF7">
    <property type="entry name" value="RNA POLYMERASE SIGMA FACTOR FLIA"/>
    <property type="match status" value="1"/>
</dbReference>
<sequence>MVPRQSIIEIFSTFIQFDFDRFNHWATDPRLRRNMKRHLEQASSKEISENFWAIYWHKSWQNEPTGLAREHLSAYLQEVCFWSTNKTMTGFTSSQYTISDCFQVAIAGIDKVLKGFNPKQGYNLKNYAGITFSNLIRELLRQKQEVDICSDWALLRKLSQKRLEESLKNAGLTKDTIASYVLAWNCLKTLYVPNQATPTRRLSKPDQQTWEQIVKLYQQESKVQLPNATEVVNAEILEKWLTACVKSARAYLYPTVTSINLPRSGEGSGEIIDNLPGQIDDSLLTEMIVEEEQADRNQQQSQINGVLITALQKLDADEQKLLELYYARSMTQTEMAKELNTQQYNVSRKLSRARKTLLKSLAQWSKDTLHISLTSDVLNGISTLLEEWLAGHYSTYS</sequence>
<dbReference type="RefSeq" id="WP_015193313.1">
    <property type="nucleotide sequence ID" value="NC_019748.1"/>
</dbReference>
<dbReference type="Proteomes" id="UP000010473">
    <property type="component" value="Chromosome"/>
</dbReference>
<gene>
    <name evidence="6" type="ordered locus">Sta7437_2094</name>
</gene>
<keyword evidence="2" id="KW-0731">Sigma factor</keyword>
<organism evidence="6 7">
    <name type="scientific">Stanieria cyanosphaera (strain ATCC 29371 / PCC 7437)</name>
    <dbReference type="NCBI Taxonomy" id="111780"/>
    <lineage>
        <taxon>Bacteria</taxon>
        <taxon>Bacillati</taxon>
        <taxon>Cyanobacteriota</taxon>
        <taxon>Cyanophyceae</taxon>
        <taxon>Pleurocapsales</taxon>
        <taxon>Dermocarpellaceae</taxon>
        <taxon>Stanieria</taxon>
    </lineage>
</organism>
<feature type="domain" description="RNA polymerase sigma factor 70 region 4 type 2" evidence="5">
    <location>
        <begin position="307"/>
        <end position="357"/>
    </location>
</feature>
<reference evidence="7" key="1">
    <citation type="journal article" date="2013" name="Proc. Natl. Acad. Sci. U.S.A.">
        <title>Improving the coverage of the cyanobacterial phylum using diversity-driven genome sequencing.</title>
        <authorList>
            <person name="Shih P.M."/>
            <person name="Wu D."/>
            <person name="Latifi A."/>
            <person name="Axen S.D."/>
            <person name="Fewer D.P."/>
            <person name="Talla E."/>
            <person name="Calteau A."/>
            <person name="Cai F."/>
            <person name="Tandeau de Marsac N."/>
            <person name="Rippka R."/>
            <person name="Herdman M."/>
            <person name="Sivonen K."/>
            <person name="Coursin T."/>
            <person name="Laurent T."/>
            <person name="Goodwin L."/>
            <person name="Nolan M."/>
            <person name="Davenport K.W."/>
            <person name="Han C.S."/>
            <person name="Rubin E.M."/>
            <person name="Eisen J.A."/>
            <person name="Woyke T."/>
            <person name="Gugger M."/>
            <person name="Kerfeld C.A."/>
        </authorList>
    </citation>
    <scope>NUCLEOTIDE SEQUENCE [LARGE SCALE GENOMIC DNA]</scope>
    <source>
        <strain evidence="7">ATCC 29371 / PCC 7437</strain>
    </source>
</reference>
<dbReference type="GO" id="GO:0003677">
    <property type="term" value="F:DNA binding"/>
    <property type="evidence" value="ECO:0007669"/>
    <property type="project" value="UniProtKB-KW"/>
</dbReference>
<dbReference type="HOGENOM" id="CLU_042265_0_0_3"/>
<dbReference type="InterPro" id="IPR013249">
    <property type="entry name" value="RNA_pol_sigma70_r4_t2"/>
</dbReference>
<dbReference type="GO" id="GO:0006352">
    <property type="term" value="P:DNA-templated transcription initiation"/>
    <property type="evidence" value="ECO:0007669"/>
    <property type="project" value="InterPro"/>
</dbReference>
<dbReference type="InterPro" id="IPR014284">
    <property type="entry name" value="RNA_pol_sigma-70_dom"/>
</dbReference>
<accession>K9XSR5</accession>
<dbReference type="InterPro" id="IPR013324">
    <property type="entry name" value="RNA_pol_sigma_r3/r4-like"/>
</dbReference>
<dbReference type="InterPro" id="IPR036388">
    <property type="entry name" value="WH-like_DNA-bd_sf"/>
</dbReference>
<evidence type="ECO:0000313" key="6">
    <source>
        <dbReference type="EMBL" id="AFZ35645.1"/>
    </source>
</evidence>
<dbReference type="GO" id="GO:0016987">
    <property type="term" value="F:sigma factor activity"/>
    <property type="evidence" value="ECO:0007669"/>
    <property type="project" value="UniProtKB-KW"/>
</dbReference>
<dbReference type="PANTHER" id="PTHR30385">
    <property type="entry name" value="SIGMA FACTOR F FLAGELLAR"/>
    <property type="match status" value="1"/>
</dbReference>
<evidence type="ECO:0000256" key="2">
    <source>
        <dbReference type="ARBA" id="ARBA00023082"/>
    </source>
</evidence>
<dbReference type="InterPro" id="IPR013325">
    <property type="entry name" value="RNA_pol_sigma_r2"/>
</dbReference>
<proteinExistence type="predicted"/>
<evidence type="ECO:0000256" key="3">
    <source>
        <dbReference type="ARBA" id="ARBA00023125"/>
    </source>
</evidence>
<dbReference type="STRING" id="111780.Sta7437_2094"/>
<keyword evidence="1" id="KW-0805">Transcription regulation</keyword>
<dbReference type="CDD" id="cd06171">
    <property type="entry name" value="Sigma70_r4"/>
    <property type="match status" value="1"/>
</dbReference>
<dbReference type="Gene3D" id="1.10.10.10">
    <property type="entry name" value="Winged helix-like DNA-binding domain superfamily/Winged helix DNA-binding domain"/>
    <property type="match status" value="1"/>
</dbReference>
<dbReference type="eggNOG" id="COG1191">
    <property type="taxonomic scope" value="Bacteria"/>
</dbReference>
<evidence type="ECO:0000256" key="4">
    <source>
        <dbReference type="ARBA" id="ARBA00023163"/>
    </source>
</evidence>
<dbReference type="EMBL" id="CP003653">
    <property type="protein sequence ID" value="AFZ35645.1"/>
    <property type="molecule type" value="Genomic_DNA"/>
</dbReference>
<evidence type="ECO:0000259" key="5">
    <source>
        <dbReference type="Pfam" id="PF08281"/>
    </source>
</evidence>
<keyword evidence="3" id="KW-0238">DNA-binding</keyword>
<dbReference type="SUPFAM" id="SSF88659">
    <property type="entry name" value="Sigma3 and sigma4 domains of RNA polymerase sigma factors"/>
    <property type="match status" value="1"/>
</dbReference>
<evidence type="ECO:0000313" key="7">
    <source>
        <dbReference type="Proteomes" id="UP000010473"/>
    </source>
</evidence>